<name>A0A7R7HZ79_9ACTN</name>
<evidence type="ECO:0000313" key="3">
    <source>
        <dbReference type="Proteomes" id="UP000611640"/>
    </source>
</evidence>
<evidence type="ECO:0000313" key="2">
    <source>
        <dbReference type="EMBL" id="BCJ37923.1"/>
    </source>
</evidence>
<dbReference type="InterPro" id="IPR016796">
    <property type="entry name" value="UCP021774"/>
</dbReference>
<feature type="domain" description="DUF302" evidence="1">
    <location>
        <begin position="35"/>
        <end position="97"/>
    </location>
</feature>
<sequence length="137" mass="14492">MSYGIATRVAGPFPAAVERVRTALKEQGFGVLTEIDVQATLRDKLGESMEPYLILGACNPPLAHRALAVDRHIGLLLPCNVVVRADGDEVLVEALDPNVMVEVAGEENLRGVADEARTRLTAAMNALRSAGSDTGSP</sequence>
<dbReference type="InterPro" id="IPR005180">
    <property type="entry name" value="DUF302"/>
</dbReference>
<dbReference type="PANTHER" id="PTHR38342">
    <property type="entry name" value="SLR5037 PROTEIN"/>
    <property type="match status" value="1"/>
</dbReference>
<gene>
    <name evidence="2" type="ORF">Athai_54260</name>
</gene>
<dbReference type="EMBL" id="AP023355">
    <property type="protein sequence ID" value="BCJ37923.1"/>
    <property type="molecule type" value="Genomic_DNA"/>
</dbReference>
<proteinExistence type="predicted"/>
<dbReference type="GO" id="GO:0005524">
    <property type="term" value="F:ATP binding"/>
    <property type="evidence" value="ECO:0007669"/>
    <property type="project" value="UniProtKB-KW"/>
</dbReference>
<reference evidence="2 3" key="1">
    <citation type="submission" date="2020-08" db="EMBL/GenBank/DDBJ databases">
        <title>Whole genome shotgun sequence of Actinocatenispora thailandica NBRC 105041.</title>
        <authorList>
            <person name="Komaki H."/>
            <person name="Tamura T."/>
        </authorList>
    </citation>
    <scope>NUCLEOTIDE SEQUENCE [LARGE SCALE GENOMIC DNA]</scope>
    <source>
        <strain evidence="2 3">NBRC 105041</strain>
    </source>
</reference>
<dbReference type="Gene3D" id="3.30.310.70">
    <property type="entry name" value="TT1751-like domain"/>
    <property type="match status" value="1"/>
</dbReference>
<dbReference type="PIRSF" id="PIRSF021774">
    <property type="entry name" value="UCP021774"/>
    <property type="match status" value="1"/>
</dbReference>
<dbReference type="CDD" id="cd14797">
    <property type="entry name" value="DUF302"/>
    <property type="match status" value="1"/>
</dbReference>
<keyword evidence="2" id="KW-0547">Nucleotide-binding</keyword>
<dbReference type="RefSeq" id="WP_203964048.1">
    <property type="nucleotide sequence ID" value="NZ_AP023355.1"/>
</dbReference>
<organism evidence="2 3">
    <name type="scientific">Actinocatenispora thailandica</name>
    <dbReference type="NCBI Taxonomy" id="227318"/>
    <lineage>
        <taxon>Bacteria</taxon>
        <taxon>Bacillati</taxon>
        <taxon>Actinomycetota</taxon>
        <taxon>Actinomycetes</taxon>
        <taxon>Micromonosporales</taxon>
        <taxon>Micromonosporaceae</taxon>
        <taxon>Actinocatenispora</taxon>
    </lineage>
</organism>
<dbReference type="SUPFAM" id="SSF103247">
    <property type="entry name" value="TT1751-like"/>
    <property type="match status" value="1"/>
</dbReference>
<protein>
    <submittedName>
        <fullName evidence="2">ABC transporter ATP-binding protein</fullName>
    </submittedName>
</protein>
<keyword evidence="3" id="KW-1185">Reference proteome</keyword>
<dbReference type="InterPro" id="IPR035923">
    <property type="entry name" value="TT1751-like_sf"/>
</dbReference>
<dbReference type="PANTHER" id="PTHR38342:SF1">
    <property type="entry name" value="SLR5037 PROTEIN"/>
    <property type="match status" value="1"/>
</dbReference>
<dbReference type="Pfam" id="PF03625">
    <property type="entry name" value="DUF302"/>
    <property type="match status" value="1"/>
</dbReference>
<dbReference type="Proteomes" id="UP000611640">
    <property type="component" value="Chromosome"/>
</dbReference>
<dbReference type="AlphaFoldDB" id="A0A7R7HZ79"/>
<keyword evidence="2" id="KW-0067">ATP-binding</keyword>
<accession>A0A7R7HZ79</accession>
<evidence type="ECO:0000259" key="1">
    <source>
        <dbReference type="Pfam" id="PF03625"/>
    </source>
</evidence>
<dbReference type="KEGG" id="atl:Athai_54260"/>